<dbReference type="Pfam" id="PF02321">
    <property type="entry name" value="OEP"/>
    <property type="match status" value="2"/>
</dbReference>
<accession>A0A3L7ZWS4</accession>
<evidence type="ECO:0000313" key="6">
    <source>
        <dbReference type="Proteomes" id="UP000310032"/>
    </source>
</evidence>
<dbReference type="PANTHER" id="PTHR30203:SF33">
    <property type="entry name" value="BLR4455 PROTEIN"/>
    <property type="match status" value="1"/>
</dbReference>
<evidence type="ECO:0000256" key="2">
    <source>
        <dbReference type="RuleBase" id="RU362097"/>
    </source>
</evidence>
<dbReference type="NCBIfam" id="TIGR01845">
    <property type="entry name" value="outer_NodT"/>
    <property type="match status" value="1"/>
</dbReference>
<dbReference type="InterPro" id="IPR003423">
    <property type="entry name" value="OMP_efflux"/>
</dbReference>
<evidence type="ECO:0000256" key="1">
    <source>
        <dbReference type="ARBA" id="ARBA00007613"/>
    </source>
</evidence>
<evidence type="ECO:0000313" key="4">
    <source>
        <dbReference type="EMBL" id="TGY60399.1"/>
    </source>
</evidence>
<keyword evidence="2" id="KW-0564">Palmitate</keyword>
<name>A0A3L7ZWS4_PARDI</name>
<dbReference type="Proteomes" id="UP000310032">
    <property type="component" value="Unassembled WGS sequence"/>
</dbReference>
<dbReference type="InterPro" id="IPR010131">
    <property type="entry name" value="MdtP/NodT-like"/>
</dbReference>
<dbReference type="AlphaFoldDB" id="A0A3L7ZWS4"/>
<reference evidence="3 5" key="1">
    <citation type="submission" date="2018-09" db="EMBL/GenBank/DDBJ databases">
        <title>Murine metabolic-syndrome-specific gut microbial biobank.</title>
        <authorList>
            <person name="Liu C."/>
        </authorList>
    </citation>
    <scope>NUCLEOTIDE SEQUENCE [LARGE SCALE GENOMIC DNA]</scope>
    <source>
        <strain evidence="3 5">8-P5</strain>
    </source>
</reference>
<comment type="subcellular location">
    <subcellularLocation>
        <location evidence="2">Cell membrane</location>
        <topology evidence="2">Lipid-anchor</topology>
    </subcellularLocation>
</comment>
<dbReference type="EMBL" id="RAYI01000001">
    <property type="protein sequence ID" value="RLT75327.1"/>
    <property type="molecule type" value="Genomic_DNA"/>
</dbReference>
<keyword evidence="2" id="KW-0449">Lipoprotein</keyword>
<dbReference type="RefSeq" id="WP_121734787.1">
    <property type="nucleotide sequence ID" value="NZ_QXXG01000017.1"/>
</dbReference>
<comment type="similarity">
    <text evidence="1 2">Belongs to the outer membrane factor (OMF) (TC 1.B.17) family.</text>
</comment>
<dbReference type="GO" id="GO:0005886">
    <property type="term" value="C:plasma membrane"/>
    <property type="evidence" value="ECO:0007669"/>
    <property type="project" value="UniProtKB-SubCell"/>
</dbReference>
<dbReference type="EMBL" id="SRYM01000010">
    <property type="protein sequence ID" value="TGY60399.1"/>
    <property type="molecule type" value="Genomic_DNA"/>
</dbReference>
<gene>
    <name evidence="3" type="ORF">D7V78_00200</name>
    <name evidence="4" type="ORF">E5342_05225</name>
</gene>
<protein>
    <submittedName>
        <fullName evidence="3">Efflux transporter outer membrane subunit</fullName>
    </submittedName>
</protein>
<reference evidence="4 6" key="2">
    <citation type="submission" date="2019-04" db="EMBL/GenBank/DDBJ databases">
        <title>Microbes associate with the intestines of laboratory mice.</title>
        <authorList>
            <person name="Navarre W."/>
            <person name="Wong E."/>
            <person name="Huang K."/>
            <person name="Tropini C."/>
            <person name="Ng K."/>
            <person name="Yu B."/>
        </authorList>
    </citation>
    <scope>NUCLEOTIDE SEQUENCE [LARGE SCALE GENOMIC DNA]</scope>
    <source>
        <strain evidence="4 6">NM39_I3</strain>
    </source>
</reference>
<comment type="caution">
    <text evidence="3">The sequence shown here is derived from an EMBL/GenBank/DDBJ whole genome shotgun (WGS) entry which is preliminary data.</text>
</comment>
<sequence>MKNNIILLAVATLALNSCGIYKKYEPVTTLPENLYREEIAPADTFSIGNISWRDLFTDPALQSLIERGLANNTDLRIAHLKVQETEAALMTSRLSYLPSLSLDPQGTTSSFDKAKVSWTYNVPVSASWEIDIFGRLTNAKRQAKAALSQSQAYSQAVQTQLIANIANLYYTLLMLDRQYEITTETAVKWQESLRATQALMAAGMTTEAAVSQTEATCYSIETSVKDLEQTIRETENTLAVLLGETPQDIERGRLEEQSLTSDLAIGIPVQLLSNRPDVRSAEYALAQAFYGTASARSNFYPSLRLNGSAGWTNSAGSYIVNPGKLLLSAVGSLTQPLFNKGANIAQLKIAKAQQEEAKLTFQQTVLNAGKEVNDALTQAQTAKGKIDLRTHQIESLEDAVRSTQLLMTHGNTTYLEVLTAQQTLLSAQLSQVTDRFDELQATVNLYQALGGGRH</sequence>
<dbReference type="PANTHER" id="PTHR30203">
    <property type="entry name" value="OUTER MEMBRANE CATION EFFLUX PROTEIN"/>
    <property type="match status" value="1"/>
</dbReference>
<keyword evidence="2" id="KW-1134">Transmembrane beta strand</keyword>
<dbReference type="Gene3D" id="1.20.1600.10">
    <property type="entry name" value="Outer membrane efflux proteins (OEP)"/>
    <property type="match status" value="1"/>
</dbReference>
<dbReference type="GO" id="GO:0015562">
    <property type="term" value="F:efflux transmembrane transporter activity"/>
    <property type="evidence" value="ECO:0007669"/>
    <property type="project" value="InterPro"/>
</dbReference>
<evidence type="ECO:0000313" key="5">
    <source>
        <dbReference type="Proteomes" id="UP000278164"/>
    </source>
</evidence>
<dbReference type="Gene3D" id="2.20.200.10">
    <property type="entry name" value="Outer membrane efflux proteins (OEP)"/>
    <property type="match status" value="1"/>
</dbReference>
<dbReference type="OrthoDB" id="9770517at2"/>
<keyword evidence="2" id="KW-0472">Membrane</keyword>
<evidence type="ECO:0000313" key="3">
    <source>
        <dbReference type="EMBL" id="RLT75327.1"/>
    </source>
</evidence>
<organism evidence="3 5">
    <name type="scientific">Parabacteroides distasonis</name>
    <dbReference type="NCBI Taxonomy" id="823"/>
    <lineage>
        <taxon>Bacteria</taxon>
        <taxon>Pseudomonadati</taxon>
        <taxon>Bacteroidota</taxon>
        <taxon>Bacteroidia</taxon>
        <taxon>Bacteroidales</taxon>
        <taxon>Tannerellaceae</taxon>
        <taxon>Parabacteroides</taxon>
    </lineage>
</organism>
<proteinExistence type="inferred from homology"/>
<dbReference type="SUPFAM" id="SSF56954">
    <property type="entry name" value="Outer membrane efflux proteins (OEP)"/>
    <property type="match status" value="1"/>
</dbReference>
<dbReference type="Proteomes" id="UP000278164">
    <property type="component" value="Unassembled WGS sequence"/>
</dbReference>
<keyword evidence="2" id="KW-0812">Transmembrane</keyword>